<keyword evidence="12" id="KW-1185">Reference proteome</keyword>
<keyword evidence="6" id="KW-0067">ATP-binding</keyword>
<dbReference type="GO" id="GO:0035556">
    <property type="term" value="P:intracellular signal transduction"/>
    <property type="evidence" value="ECO:0007669"/>
    <property type="project" value="TreeGrafter"/>
</dbReference>
<dbReference type="Gene3D" id="3.30.200.20">
    <property type="entry name" value="Phosphorylase Kinase, domain 1"/>
    <property type="match status" value="1"/>
</dbReference>
<evidence type="ECO:0000256" key="1">
    <source>
        <dbReference type="ARBA" id="ARBA00012513"/>
    </source>
</evidence>
<feature type="region of interest" description="Disordered" evidence="9">
    <location>
        <begin position="73"/>
        <end position="154"/>
    </location>
</feature>
<evidence type="ECO:0000256" key="6">
    <source>
        <dbReference type="ARBA" id="ARBA00022840"/>
    </source>
</evidence>
<dbReference type="GO" id="GO:0005634">
    <property type="term" value="C:nucleus"/>
    <property type="evidence" value="ECO:0007669"/>
    <property type="project" value="TreeGrafter"/>
</dbReference>
<dbReference type="OrthoDB" id="5327538at2759"/>
<evidence type="ECO:0000256" key="2">
    <source>
        <dbReference type="ARBA" id="ARBA00022527"/>
    </source>
</evidence>
<keyword evidence="5" id="KW-0418">Kinase</keyword>
<keyword evidence="3" id="KW-0808">Transferase</keyword>
<dbReference type="GO" id="GO:0005524">
    <property type="term" value="F:ATP binding"/>
    <property type="evidence" value="ECO:0007669"/>
    <property type="project" value="UniProtKB-KW"/>
</dbReference>
<dbReference type="Pfam" id="PF12330">
    <property type="entry name" value="Haspin_kinase"/>
    <property type="match status" value="1"/>
</dbReference>
<evidence type="ECO:0000256" key="5">
    <source>
        <dbReference type="ARBA" id="ARBA00022777"/>
    </source>
</evidence>
<name>A0A9N9ACB1_9GLOM</name>
<dbReference type="PANTHER" id="PTHR24419:SF18">
    <property type="entry name" value="SERINE_THREONINE-PROTEIN KINASE HASPIN"/>
    <property type="match status" value="1"/>
</dbReference>
<reference evidence="11" key="1">
    <citation type="submission" date="2021-06" db="EMBL/GenBank/DDBJ databases">
        <authorList>
            <person name="Kallberg Y."/>
            <person name="Tangrot J."/>
            <person name="Rosling A."/>
        </authorList>
    </citation>
    <scope>NUCLEOTIDE SEQUENCE</scope>
    <source>
        <strain evidence="11">FL130A</strain>
    </source>
</reference>
<feature type="domain" description="Serine/threonine-protein kinase haspin C-terminal" evidence="10">
    <location>
        <begin position="580"/>
        <end position="667"/>
    </location>
</feature>
<evidence type="ECO:0000256" key="8">
    <source>
        <dbReference type="ARBA" id="ARBA00048679"/>
    </source>
</evidence>
<dbReference type="InterPro" id="IPR011009">
    <property type="entry name" value="Kinase-like_dom_sf"/>
</dbReference>
<dbReference type="AlphaFoldDB" id="A0A9N9ACB1"/>
<proteinExistence type="predicted"/>
<dbReference type="GO" id="GO:0000278">
    <property type="term" value="P:mitotic cell cycle"/>
    <property type="evidence" value="ECO:0007669"/>
    <property type="project" value="TreeGrafter"/>
</dbReference>
<comment type="catalytic activity">
    <reaction evidence="8">
        <text>L-seryl-[protein] + ATP = O-phospho-L-seryl-[protein] + ADP + H(+)</text>
        <dbReference type="Rhea" id="RHEA:17989"/>
        <dbReference type="Rhea" id="RHEA-COMP:9863"/>
        <dbReference type="Rhea" id="RHEA-COMP:11604"/>
        <dbReference type="ChEBI" id="CHEBI:15378"/>
        <dbReference type="ChEBI" id="CHEBI:29999"/>
        <dbReference type="ChEBI" id="CHEBI:30616"/>
        <dbReference type="ChEBI" id="CHEBI:83421"/>
        <dbReference type="ChEBI" id="CHEBI:456216"/>
        <dbReference type="EC" id="2.7.11.1"/>
    </reaction>
</comment>
<dbReference type="InterPro" id="IPR024604">
    <property type="entry name" value="GSG2_C"/>
</dbReference>
<protein>
    <recommendedName>
        <fullName evidence="1">non-specific serine/threonine protein kinase</fullName>
        <ecNumber evidence="1">2.7.11.1</ecNumber>
    </recommendedName>
</protein>
<organism evidence="11 12">
    <name type="scientific">Ambispora leptoticha</name>
    <dbReference type="NCBI Taxonomy" id="144679"/>
    <lineage>
        <taxon>Eukaryota</taxon>
        <taxon>Fungi</taxon>
        <taxon>Fungi incertae sedis</taxon>
        <taxon>Mucoromycota</taxon>
        <taxon>Glomeromycotina</taxon>
        <taxon>Glomeromycetes</taxon>
        <taxon>Archaeosporales</taxon>
        <taxon>Ambisporaceae</taxon>
        <taxon>Ambispora</taxon>
    </lineage>
</organism>
<dbReference type="GO" id="GO:0072354">
    <property type="term" value="F:histone H3T3 kinase activity"/>
    <property type="evidence" value="ECO:0007669"/>
    <property type="project" value="TreeGrafter"/>
</dbReference>
<dbReference type="GO" id="GO:0005737">
    <property type="term" value="C:cytoplasm"/>
    <property type="evidence" value="ECO:0007669"/>
    <property type="project" value="TreeGrafter"/>
</dbReference>
<accession>A0A9N9ACB1</accession>
<gene>
    <name evidence="11" type="ORF">ALEPTO_LOCUS4754</name>
</gene>
<dbReference type="EMBL" id="CAJVPS010001164">
    <property type="protein sequence ID" value="CAG8527077.1"/>
    <property type="molecule type" value="Genomic_DNA"/>
</dbReference>
<evidence type="ECO:0000259" key="10">
    <source>
        <dbReference type="SMART" id="SM01331"/>
    </source>
</evidence>
<dbReference type="Gene3D" id="1.10.510.10">
    <property type="entry name" value="Transferase(Phosphotransferase) domain 1"/>
    <property type="match status" value="1"/>
</dbReference>
<evidence type="ECO:0000256" key="9">
    <source>
        <dbReference type="SAM" id="MobiDB-lite"/>
    </source>
</evidence>
<keyword evidence="4" id="KW-0547">Nucleotide-binding</keyword>
<evidence type="ECO:0000313" key="12">
    <source>
        <dbReference type="Proteomes" id="UP000789508"/>
    </source>
</evidence>
<evidence type="ECO:0000256" key="7">
    <source>
        <dbReference type="ARBA" id="ARBA00047899"/>
    </source>
</evidence>
<comment type="catalytic activity">
    <reaction evidence="7">
        <text>L-threonyl-[protein] + ATP = O-phospho-L-threonyl-[protein] + ADP + H(+)</text>
        <dbReference type="Rhea" id="RHEA:46608"/>
        <dbReference type="Rhea" id="RHEA-COMP:11060"/>
        <dbReference type="Rhea" id="RHEA-COMP:11605"/>
        <dbReference type="ChEBI" id="CHEBI:15378"/>
        <dbReference type="ChEBI" id="CHEBI:30013"/>
        <dbReference type="ChEBI" id="CHEBI:30616"/>
        <dbReference type="ChEBI" id="CHEBI:61977"/>
        <dbReference type="ChEBI" id="CHEBI:456216"/>
        <dbReference type="EC" id="2.7.11.1"/>
    </reaction>
</comment>
<feature type="compositionally biased region" description="Basic and acidic residues" evidence="9">
    <location>
        <begin position="118"/>
        <end position="136"/>
    </location>
</feature>
<dbReference type="Proteomes" id="UP000789508">
    <property type="component" value="Unassembled WGS sequence"/>
</dbReference>
<sequence>MHSHKKNHTFDQSRRVVQHDTTNNKIDAAANHGESTEVFSLDNYLKSWSFGVLGDENNKPSLKKTFVKGFTKTKRYHSPKKSDNKTLKTTKSRGEVPLTSILKKSKRLTENSQQLKATTDHEEKLPNAESKSENSDSSKSVRFARLSSSPTNKSIINRTPLKAINQNIIPTNPNESNSPTLISLVKFKSPLYSPKPVSYEFGGPSIVVEDHQNENFNNDISNSFLPGTPNKEQKVEDKNFLSAKTHRELLGQPTIEESSNDPILINVQHEAVKNKISPISWHPESPIKKVVSKNEVPIKKVVSKNGNRSKDKERNKKTIKNDEANLLQLLEICDQTDYYSFEEFLGSECLGMAKKVGEATFSEVFEVTTSNFTSNKTRCILKIIPFGQGKKILVNGEEQCSILDVMQEVKITMELGGHSKFHPEIRAGFLKVYRVGICRGTYPIPLLEAWDRWNRQHKSENDRPDYFNQNQIYTIFVIEHGGVDLEHVKLKTWRQAWSILTQIGWTLALAEESLKFEHRDLHWGNITIKATNLKHVTFHDPSNGKVYEIPCFGVRACIIDYTLSRMDIDENTIHVDIRDEGYFTGEGDYQYEIYRMMRKETKGNWRSFCPKTNVFWLHYLADKILNNLELEKPRKNANPEIMSQMPYYEAIQSLCQRALKEGGGYKSSKELMEQDAFWKI</sequence>
<dbReference type="SUPFAM" id="SSF56112">
    <property type="entry name" value="Protein kinase-like (PK-like)"/>
    <property type="match status" value="1"/>
</dbReference>
<evidence type="ECO:0000313" key="11">
    <source>
        <dbReference type="EMBL" id="CAG8527077.1"/>
    </source>
</evidence>
<dbReference type="PANTHER" id="PTHR24419">
    <property type="entry name" value="INTERLEUKIN-1 RECEPTOR-ASSOCIATED KINASE"/>
    <property type="match status" value="1"/>
</dbReference>
<dbReference type="SMART" id="SM01331">
    <property type="entry name" value="DUF3635"/>
    <property type="match status" value="1"/>
</dbReference>
<comment type="caution">
    <text evidence="11">The sequence shown here is derived from an EMBL/GenBank/DDBJ whole genome shotgun (WGS) entry which is preliminary data.</text>
</comment>
<evidence type="ECO:0000256" key="4">
    <source>
        <dbReference type="ARBA" id="ARBA00022741"/>
    </source>
</evidence>
<keyword evidence="2" id="KW-0723">Serine/threonine-protein kinase</keyword>
<dbReference type="EC" id="2.7.11.1" evidence="1"/>
<evidence type="ECO:0000256" key="3">
    <source>
        <dbReference type="ARBA" id="ARBA00022679"/>
    </source>
</evidence>